<evidence type="ECO:0000313" key="2">
    <source>
        <dbReference type="EMBL" id="MEY8042073.1"/>
    </source>
</evidence>
<dbReference type="SUPFAM" id="SSF53448">
    <property type="entry name" value="Nucleotide-diphospho-sugar transferases"/>
    <property type="match status" value="1"/>
</dbReference>
<comment type="caution">
    <text evidence="2">The sequence shown here is derived from an EMBL/GenBank/DDBJ whole genome shotgun (WGS) entry which is preliminary data.</text>
</comment>
<evidence type="ECO:0000259" key="1">
    <source>
        <dbReference type="Pfam" id="PF12804"/>
    </source>
</evidence>
<dbReference type="RefSeq" id="WP_345362972.1">
    <property type="nucleotide sequence ID" value="NZ_BAABII010000007.1"/>
</dbReference>
<dbReference type="Gene3D" id="3.90.550.10">
    <property type="entry name" value="Spore Coat Polysaccharide Biosynthesis Protein SpsA, Chain A"/>
    <property type="match status" value="1"/>
</dbReference>
<dbReference type="PANTHER" id="PTHR43777">
    <property type="entry name" value="MOLYBDENUM COFACTOR CYTIDYLYLTRANSFERASE"/>
    <property type="match status" value="1"/>
</dbReference>
<dbReference type="InterPro" id="IPR025877">
    <property type="entry name" value="MobA-like_NTP_Trfase"/>
</dbReference>
<feature type="domain" description="MobA-like NTP transferase" evidence="1">
    <location>
        <begin position="5"/>
        <end position="165"/>
    </location>
</feature>
<name>A0ABV4CLY1_9PSEU</name>
<dbReference type="InterPro" id="IPR029044">
    <property type="entry name" value="Nucleotide-diphossugar_trans"/>
</dbReference>
<dbReference type="EMBL" id="JBGEHV010000048">
    <property type="protein sequence ID" value="MEY8042073.1"/>
    <property type="molecule type" value="Genomic_DNA"/>
</dbReference>
<accession>A0ABV4CLY1</accession>
<keyword evidence="3" id="KW-1185">Reference proteome</keyword>
<sequence length="190" mass="19061">MRVAGVVLAAGAGRRFGGPKALVELGGSLLVERAAQVLADGGCDPVLVVLGAAAAEVRERADLGGAVLLDNPGWESGMGSSLRVALDALAGGGADAALVLPVDMPGVGPEAVRRVAARAVDREVLAAAAQAGRRSHPVLLGRAHWAGARTAAVGDAGARDYLRTREVALVACDDVASGHDIDTPEDLPRG</sequence>
<evidence type="ECO:0000313" key="3">
    <source>
        <dbReference type="Proteomes" id="UP001564626"/>
    </source>
</evidence>
<reference evidence="2 3" key="1">
    <citation type="submission" date="2024-08" db="EMBL/GenBank/DDBJ databases">
        <title>Genome mining of Saccharopolyspora cebuensis PGLac3 from Nigerian medicinal plant.</title>
        <authorList>
            <person name="Ezeobiora C.E."/>
            <person name="Igbokwe N.H."/>
            <person name="Amin D.H."/>
            <person name="Mendie U.E."/>
        </authorList>
    </citation>
    <scope>NUCLEOTIDE SEQUENCE [LARGE SCALE GENOMIC DNA]</scope>
    <source>
        <strain evidence="2 3">PGLac3</strain>
    </source>
</reference>
<proteinExistence type="predicted"/>
<dbReference type="Pfam" id="PF12804">
    <property type="entry name" value="NTP_transf_3"/>
    <property type="match status" value="1"/>
</dbReference>
<dbReference type="CDD" id="cd04182">
    <property type="entry name" value="GT_2_like_f"/>
    <property type="match status" value="1"/>
</dbReference>
<organism evidence="2 3">
    <name type="scientific">Saccharopolyspora cebuensis</name>
    <dbReference type="NCBI Taxonomy" id="418759"/>
    <lineage>
        <taxon>Bacteria</taxon>
        <taxon>Bacillati</taxon>
        <taxon>Actinomycetota</taxon>
        <taxon>Actinomycetes</taxon>
        <taxon>Pseudonocardiales</taxon>
        <taxon>Pseudonocardiaceae</taxon>
        <taxon>Saccharopolyspora</taxon>
    </lineage>
</organism>
<protein>
    <submittedName>
        <fullName evidence="2">Nucleotidyltransferase family protein</fullName>
    </submittedName>
</protein>
<gene>
    <name evidence="2" type="ORF">AB8O55_21885</name>
</gene>
<dbReference type="PANTHER" id="PTHR43777:SF1">
    <property type="entry name" value="MOLYBDENUM COFACTOR CYTIDYLYLTRANSFERASE"/>
    <property type="match status" value="1"/>
</dbReference>
<dbReference type="Proteomes" id="UP001564626">
    <property type="component" value="Unassembled WGS sequence"/>
</dbReference>